<name>A0A371E6Z0_MUCPR</name>
<accession>A0A371E6Z0</accession>
<evidence type="ECO:0000313" key="9">
    <source>
        <dbReference type="Proteomes" id="UP000257109"/>
    </source>
</evidence>
<dbReference type="PROSITE" id="PS50066">
    <property type="entry name" value="MADS_BOX_2"/>
    <property type="match status" value="1"/>
</dbReference>
<evidence type="ECO:0000256" key="2">
    <source>
        <dbReference type="ARBA" id="ARBA00023015"/>
    </source>
</evidence>
<keyword evidence="5" id="KW-0539">Nucleus</keyword>
<dbReference type="InterPro" id="IPR033896">
    <property type="entry name" value="MEF2-like_N"/>
</dbReference>
<dbReference type="SMART" id="SM00432">
    <property type="entry name" value="MADS"/>
    <property type="match status" value="1"/>
</dbReference>
<dbReference type="Proteomes" id="UP000257109">
    <property type="component" value="Unassembled WGS sequence"/>
</dbReference>
<dbReference type="Gene3D" id="3.40.1810.10">
    <property type="entry name" value="Transcription factor, MADS-box"/>
    <property type="match status" value="1"/>
</dbReference>
<dbReference type="GO" id="GO:0046983">
    <property type="term" value="F:protein dimerization activity"/>
    <property type="evidence" value="ECO:0007669"/>
    <property type="project" value="InterPro"/>
</dbReference>
<dbReference type="OrthoDB" id="1896642at2759"/>
<proteinExistence type="predicted"/>
<gene>
    <name evidence="8" type="primary">AGL61</name>
    <name evidence="8" type="ORF">CR513_59962</name>
</gene>
<evidence type="ECO:0000256" key="1">
    <source>
        <dbReference type="ARBA" id="ARBA00004123"/>
    </source>
</evidence>
<evidence type="ECO:0000256" key="4">
    <source>
        <dbReference type="ARBA" id="ARBA00023163"/>
    </source>
</evidence>
<dbReference type="EMBL" id="QJKJ01015915">
    <property type="protein sequence ID" value="RDX61777.1"/>
    <property type="molecule type" value="Genomic_DNA"/>
</dbReference>
<feature type="coiled-coil region" evidence="6">
    <location>
        <begin position="95"/>
        <end position="132"/>
    </location>
</feature>
<evidence type="ECO:0000256" key="3">
    <source>
        <dbReference type="ARBA" id="ARBA00023125"/>
    </source>
</evidence>
<organism evidence="8 9">
    <name type="scientific">Mucuna pruriens</name>
    <name type="common">Velvet bean</name>
    <name type="synonym">Dolichos pruriens</name>
    <dbReference type="NCBI Taxonomy" id="157652"/>
    <lineage>
        <taxon>Eukaryota</taxon>
        <taxon>Viridiplantae</taxon>
        <taxon>Streptophyta</taxon>
        <taxon>Embryophyta</taxon>
        <taxon>Tracheophyta</taxon>
        <taxon>Spermatophyta</taxon>
        <taxon>Magnoliopsida</taxon>
        <taxon>eudicotyledons</taxon>
        <taxon>Gunneridae</taxon>
        <taxon>Pentapetalae</taxon>
        <taxon>rosids</taxon>
        <taxon>fabids</taxon>
        <taxon>Fabales</taxon>
        <taxon>Fabaceae</taxon>
        <taxon>Papilionoideae</taxon>
        <taxon>50 kb inversion clade</taxon>
        <taxon>NPAAA clade</taxon>
        <taxon>indigoferoid/millettioid clade</taxon>
        <taxon>Phaseoleae</taxon>
        <taxon>Mucuna</taxon>
    </lineage>
</organism>
<dbReference type="CDD" id="cd00265">
    <property type="entry name" value="MADS_MEF2_like"/>
    <property type="match status" value="1"/>
</dbReference>
<evidence type="ECO:0000256" key="5">
    <source>
        <dbReference type="ARBA" id="ARBA00023242"/>
    </source>
</evidence>
<dbReference type="GO" id="GO:0000981">
    <property type="term" value="F:DNA-binding transcription factor activity, RNA polymerase II-specific"/>
    <property type="evidence" value="ECO:0007669"/>
    <property type="project" value="TreeGrafter"/>
</dbReference>
<dbReference type="InterPro" id="IPR036879">
    <property type="entry name" value="TF_MADSbox_sf"/>
</dbReference>
<sequence length="174" mass="20551">MDIFKQRKKNTGRKKIEIKKLDKASNKQVTFSKRRTGLFKKASELCILCDVHVAIIVFSPADKLFCFGHPDIDTIIARYFKGTADFESTKSRGKLVSYEEHNRQYEESMKKLELEKKNLSQTETLAKNWNRRWWDDSIDQMTDDQLEQFMVSVYELRKKLAERAGKEILFTLEE</sequence>
<dbReference type="SUPFAM" id="SSF55455">
    <property type="entry name" value="SRF-like"/>
    <property type="match status" value="1"/>
</dbReference>
<keyword evidence="9" id="KW-1185">Reference proteome</keyword>
<dbReference type="Pfam" id="PF00319">
    <property type="entry name" value="SRF-TF"/>
    <property type="match status" value="1"/>
</dbReference>
<feature type="domain" description="MADS-box" evidence="7">
    <location>
        <begin position="11"/>
        <end position="71"/>
    </location>
</feature>
<reference evidence="8" key="1">
    <citation type="submission" date="2018-05" db="EMBL/GenBank/DDBJ databases">
        <title>Draft genome of Mucuna pruriens seed.</title>
        <authorList>
            <person name="Nnadi N.E."/>
            <person name="Vos R."/>
            <person name="Hasami M.H."/>
            <person name="Devisetty U.K."/>
            <person name="Aguiy J.C."/>
        </authorList>
    </citation>
    <scope>NUCLEOTIDE SEQUENCE [LARGE SCALE GENOMIC DNA]</scope>
    <source>
        <strain evidence="8">JCA_2017</strain>
    </source>
</reference>
<comment type="subcellular location">
    <subcellularLocation>
        <location evidence="1">Nucleus</location>
    </subcellularLocation>
</comment>
<keyword evidence="3" id="KW-0238">DNA-binding</keyword>
<dbReference type="GO" id="GO:0005634">
    <property type="term" value="C:nucleus"/>
    <property type="evidence" value="ECO:0007669"/>
    <property type="project" value="UniProtKB-SubCell"/>
</dbReference>
<dbReference type="PANTHER" id="PTHR11945:SF762">
    <property type="entry name" value="AGAMOUS-LIKE MADS-BOX PROTEIN AGL62"/>
    <property type="match status" value="1"/>
</dbReference>
<keyword evidence="4" id="KW-0804">Transcription</keyword>
<dbReference type="PRINTS" id="PR00404">
    <property type="entry name" value="MADSDOMAIN"/>
</dbReference>
<comment type="caution">
    <text evidence="8">The sequence shown here is derived from an EMBL/GenBank/DDBJ whole genome shotgun (WGS) entry which is preliminary data.</text>
</comment>
<keyword evidence="2" id="KW-0805">Transcription regulation</keyword>
<dbReference type="AlphaFoldDB" id="A0A371E6Z0"/>
<dbReference type="PANTHER" id="PTHR11945">
    <property type="entry name" value="MADS BOX PROTEIN"/>
    <property type="match status" value="1"/>
</dbReference>
<dbReference type="FunFam" id="3.40.1810.10:FF:000006">
    <property type="entry name" value="Agamous-like MADS-box protein AGL62"/>
    <property type="match status" value="1"/>
</dbReference>
<evidence type="ECO:0000313" key="8">
    <source>
        <dbReference type="EMBL" id="RDX61777.1"/>
    </source>
</evidence>
<dbReference type="GO" id="GO:0045944">
    <property type="term" value="P:positive regulation of transcription by RNA polymerase II"/>
    <property type="evidence" value="ECO:0007669"/>
    <property type="project" value="InterPro"/>
</dbReference>
<protein>
    <submittedName>
        <fullName evidence="8">Agamous-like MADS-box protein AGL61</fullName>
    </submittedName>
</protein>
<keyword evidence="6" id="KW-0175">Coiled coil</keyword>
<evidence type="ECO:0000256" key="6">
    <source>
        <dbReference type="SAM" id="Coils"/>
    </source>
</evidence>
<dbReference type="InterPro" id="IPR002100">
    <property type="entry name" value="TF_MADSbox"/>
</dbReference>
<feature type="non-terminal residue" evidence="8">
    <location>
        <position position="1"/>
    </location>
</feature>
<evidence type="ECO:0000259" key="7">
    <source>
        <dbReference type="PROSITE" id="PS50066"/>
    </source>
</evidence>
<dbReference type="GO" id="GO:0000978">
    <property type="term" value="F:RNA polymerase II cis-regulatory region sequence-specific DNA binding"/>
    <property type="evidence" value="ECO:0007669"/>
    <property type="project" value="TreeGrafter"/>
</dbReference>